<gene>
    <name evidence="3" type="ORF">QN277_015218</name>
</gene>
<comment type="caution">
    <text evidence="3">The sequence shown here is derived from an EMBL/GenBank/DDBJ whole genome shotgun (WGS) entry which is preliminary data.</text>
</comment>
<dbReference type="Pfam" id="PF18036">
    <property type="entry name" value="Ubiquitin_4"/>
    <property type="match status" value="1"/>
</dbReference>
<name>A0AAE1JUR6_9FABA</name>
<dbReference type="AlphaFoldDB" id="A0AAE1JUR6"/>
<protein>
    <recommendedName>
        <fullName evidence="2">SNRNP25 ubiquitin-like domain-containing protein</fullName>
    </recommendedName>
</protein>
<dbReference type="PANTHER" id="PTHR14942:SF2">
    <property type="entry name" value="UBIQUITIN-LIKE SUPERFAMILY PROTEIN"/>
    <property type="match status" value="1"/>
</dbReference>
<organism evidence="3 4">
    <name type="scientific">Acacia crassicarpa</name>
    <name type="common">northern wattle</name>
    <dbReference type="NCBI Taxonomy" id="499986"/>
    <lineage>
        <taxon>Eukaryota</taxon>
        <taxon>Viridiplantae</taxon>
        <taxon>Streptophyta</taxon>
        <taxon>Embryophyta</taxon>
        <taxon>Tracheophyta</taxon>
        <taxon>Spermatophyta</taxon>
        <taxon>Magnoliopsida</taxon>
        <taxon>eudicotyledons</taxon>
        <taxon>Gunneridae</taxon>
        <taxon>Pentapetalae</taxon>
        <taxon>rosids</taxon>
        <taxon>fabids</taxon>
        <taxon>Fabales</taxon>
        <taxon>Fabaceae</taxon>
        <taxon>Caesalpinioideae</taxon>
        <taxon>mimosoid clade</taxon>
        <taxon>Acacieae</taxon>
        <taxon>Acacia</taxon>
    </lineage>
</organism>
<evidence type="ECO:0000259" key="2">
    <source>
        <dbReference type="Pfam" id="PF18036"/>
    </source>
</evidence>
<feature type="region of interest" description="Disordered" evidence="1">
    <location>
        <begin position="124"/>
        <end position="148"/>
    </location>
</feature>
<accession>A0AAE1JUR6</accession>
<proteinExistence type="predicted"/>
<sequence>MDGIFSRKSFSYRKLPSEPLRLSVLKLDGSCFDIVVTKTATIAELRQAVEAVFSHMPKKGPGKISWPHVWGQFCLCYDGQKLVTETDLLRNYGIKDGEQLRFIRHVSNCCNVRRRRYKKRIAISKQKRGSSSKVSSYQQKDHDGSENDNEIGLESIMIEKGKIQHFNNEDGIKNLEKKLTSFWGGLVTCARLAVVRKNRTEGRICPMRLARGLLGSFRKISFYRKKRFYRKHAEIEWY</sequence>
<dbReference type="Proteomes" id="UP001293593">
    <property type="component" value="Unassembled WGS sequence"/>
</dbReference>
<dbReference type="InterPro" id="IPR039690">
    <property type="entry name" value="SNRNP25"/>
</dbReference>
<evidence type="ECO:0000256" key="1">
    <source>
        <dbReference type="SAM" id="MobiDB-lite"/>
    </source>
</evidence>
<dbReference type="EMBL" id="JAWXYG010000003">
    <property type="protein sequence ID" value="KAK4277185.1"/>
    <property type="molecule type" value="Genomic_DNA"/>
</dbReference>
<evidence type="ECO:0000313" key="4">
    <source>
        <dbReference type="Proteomes" id="UP001293593"/>
    </source>
</evidence>
<keyword evidence="4" id="KW-1185">Reference proteome</keyword>
<dbReference type="SUPFAM" id="SSF54236">
    <property type="entry name" value="Ubiquitin-like"/>
    <property type="match status" value="1"/>
</dbReference>
<dbReference type="CDD" id="cd17058">
    <property type="entry name" value="Ubl_SNRNP25"/>
    <property type="match status" value="1"/>
</dbReference>
<dbReference type="GO" id="GO:0000398">
    <property type="term" value="P:mRNA splicing, via spliceosome"/>
    <property type="evidence" value="ECO:0007669"/>
    <property type="project" value="InterPro"/>
</dbReference>
<dbReference type="PANTHER" id="PTHR14942">
    <property type="entry name" value="U11/U12 SMALL NUCLEAR RIBONUCLEOPROTEIN 25 KDA PROTEIN"/>
    <property type="match status" value="1"/>
</dbReference>
<evidence type="ECO:0000313" key="3">
    <source>
        <dbReference type="EMBL" id="KAK4277185.1"/>
    </source>
</evidence>
<feature type="domain" description="SNRNP25 ubiquitin-like" evidence="2">
    <location>
        <begin position="20"/>
        <end position="106"/>
    </location>
</feature>
<dbReference type="InterPro" id="IPR029071">
    <property type="entry name" value="Ubiquitin-like_domsf"/>
</dbReference>
<dbReference type="InterPro" id="IPR040610">
    <property type="entry name" value="SNRNP25_ubiquitin"/>
</dbReference>
<dbReference type="Gene3D" id="3.10.20.90">
    <property type="entry name" value="Phosphatidylinositol 3-kinase Catalytic Subunit, Chain A, domain 1"/>
    <property type="match status" value="1"/>
</dbReference>
<reference evidence="3" key="1">
    <citation type="submission" date="2023-10" db="EMBL/GenBank/DDBJ databases">
        <title>Chromosome-level genome of the transformable northern wattle, Acacia crassicarpa.</title>
        <authorList>
            <person name="Massaro I."/>
            <person name="Sinha N.R."/>
            <person name="Poethig S."/>
            <person name="Leichty A.R."/>
        </authorList>
    </citation>
    <scope>NUCLEOTIDE SEQUENCE</scope>
    <source>
        <strain evidence="3">Acra3RX</strain>
        <tissue evidence="3">Leaf</tissue>
    </source>
</reference>